<dbReference type="InterPro" id="IPR003333">
    <property type="entry name" value="CMAS"/>
</dbReference>
<dbReference type="EMBL" id="CP136594">
    <property type="protein sequence ID" value="WOE73816.1"/>
    <property type="molecule type" value="Genomic_DNA"/>
</dbReference>
<dbReference type="InterPro" id="IPR029063">
    <property type="entry name" value="SAM-dependent_MTases_sf"/>
</dbReference>
<reference evidence="7 8" key="1">
    <citation type="submission" date="2023-10" db="EMBL/GenBank/DDBJ databases">
        <title>Complete genome sequence of a Sphingomonadaceae bacterium.</title>
        <authorList>
            <person name="Yan C."/>
        </authorList>
    </citation>
    <scope>NUCLEOTIDE SEQUENCE [LARGE SCALE GENOMIC DNA]</scope>
    <source>
        <strain evidence="7 8">SCSIO 66989</strain>
    </source>
</reference>
<evidence type="ECO:0000256" key="3">
    <source>
        <dbReference type="ARBA" id="ARBA00022679"/>
    </source>
</evidence>
<protein>
    <submittedName>
        <fullName evidence="7">Cyclopropane-fatty-acyl-phospholipid synthase family protein</fullName>
        <ecNumber evidence="7">2.1.1.-</ecNumber>
    </submittedName>
</protein>
<accession>A0AA97F4D4</accession>
<dbReference type="RefSeq" id="WP_317080041.1">
    <property type="nucleotide sequence ID" value="NZ_CP136594.1"/>
</dbReference>
<dbReference type="InterPro" id="IPR050723">
    <property type="entry name" value="CFA/CMAS"/>
</dbReference>
<evidence type="ECO:0000256" key="5">
    <source>
        <dbReference type="ARBA" id="ARBA00023098"/>
    </source>
</evidence>
<dbReference type="SUPFAM" id="SSF53335">
    <property type="entry name" value="S-adenosyl-L-methionine-dependent methyltransferases"/>
    <property type="match status" value="1"/>
</dbReference>
<name>A0AA97F4D4_9SPHN</name>
<evidence type="ECO:0000313" key="8">
    <source>
        <dbReference type="Proteomes" id="UP001302429"/>
    </source>
</evidence>
<dbReference type="KEGG" id="acoa:RB602_08015"/>
<evidence type="ECO:0000256" key="1">
    <source>
        <dbReference type="ARBA" id="ARBA00010815"/>
    </source>
</evidence>
<dbReference type="Gene3D" id="3.40.50.150">
    <property type="entry name" value="Vaccinia Virus protein VP39"/>
    <property type="match status" value="1"/>
</dbReference>
<keyword evidence="4" id="KW-0949">S-adenosyl-L-methionine</keyword>
<evidence type="ECO:0000256" key="4">
    <source>
        <dbReference type="ARBA" id="ARBA00022691"/>
    </source>
</evidence>
<comment type="similarity">
    <text evidence="1">Belongs to the CFA/CMAS family.</text>
</comment>
<dbReference type="PANTHER" id="PTHR43667">
    <property type="entry name" value="CYCLOPROPANE-FATTY-ACYL-PHOSPHOLIPID SYNTHASE"/>
    <property type="match status" value="1"/>
</dbReference>
<keyword evidence="5" id="KW-0443">Lipid metabolism</keyword>
<feature type="active site" evidence="6">
    <location>
        <position position="418"/>
    </location>
</feature>
<evidence type="ECO:0000313" key="7">
    <source>
        <dbReference type="EMBL" id="WOE73816.1"/>
    </source>
</evidence>
<sequence length="438" mass="48542">MNAPQQQFEPAGEGSDRGRHLTAADRSFVTGWGPFSGLIEGLIGKGLRKALDRIDAGLEAGSLEAHLPDGTHRVLGRRGEGPKAEIALTSWRALLRLGQSGSVGWYKAWELGEWHSPDPVPIFDLFTRNRVALGNAARASGLAHLANRIAHLFRSNSKSGAQKNIAFHYDLGNDFYAAWLDDSMTYSSALFAESIADTEPLEQAQQRKIQAISDRLQVGAGDKVWEIGCGWGALSRHIAAETRAQVTGITLSQQQLEAARVAASISADNDRLDYQLIDYRDVEGQFDAIASVEMVEAVGMEYWPAFLDQIVARLKPGGRAALQYITIADDIFEKYASSADFIQTYIFPGGHLLSENRFRALAEERGLIWTDQHNFGLHYAETLRRWRLRFDSAFAEGRLPSGFDKRFINLWRYYLMYCEGGFRGGGIDVAQVTLVKPG</sequence>
<dbReference type="PANTHER" id="PTHR43667:SF2">
    <property type="entry name" value="FATTY ACID C-METHYL TRANSFERASE"/>
    <property type="match status" value="1"/>
</dbReference>
<dbReference type="CDD" id="cd02440">
    <property type="entry name" value="AdoMet_MTases"/>
    <property type="match status" value="1"/>
</dbReference>
<dbReference type="Proteomes" id="UP001302429">
    <property type="component" value="Chromosome"/>
</dbReference>
<dbReference type="EC" id="2.1.1.-" evidence="7"/>
<dbReference type="Pfam" id="PF02353">
    <property type="entry name" value="CMAS"/>
    <property type="match status" value="1"/>
</dbReference>
<dbReference type="GO" id="GO:0008610">
    <property type="term" value="P:lipid biosynthetic process"/>
    <property type="evidence" value="ECO:0007669"/>
    <property type="project" value="InterPro"/>
</dbReference>
<dbReference type="AlphaFoldDB" id="A0AA97F4D4"/>
<keyword evidence="3 7" id="KW-0808">Transferase</keyword>
<evidence type="ECO:0000256" key="6">
    <source>
        <dbReference type="PIRSR" id="PIRSR003085-1"/>
    </source>
</evidence>
<evidence type="ECO:0000256" key="2">
    <source>
        <dbReference type="ARBA" id="ARBA00022603"/>
    </source>
</evidence>
<dbReference type="PIRSF" id="PIRSF003085">
    <property type="entry name" value="CMAS"/>
    <property type="match status" value="1"/>
</dbReference>
<keyword evidence="8" id="KW-1185">Reference proteome</keyword>
<dbReference type="GO" id="GO:0032259">
    <property type="term" value="P:methylation"/>
    <property type="evidence" value="ECO:0007669"/>
    <property type="project" value="UniProtKB-KW"/>
</dbReference>
<dbReference type="GO" id="GO:0008168">
    <property type="term" value="F:methyltransferase activity"/>
    <property type="evidence" value="ECO:0007669"/>
    <property type="project" value="UniProtKB-KW"/>
</dbReference>
<proteinExistence type="inferred from homology"/>
<keyword evidence="2 7" id="KW-0489">Methyltransferase</keyword>
<gene>
    <name evidence="7" type="ORF">RB602_08015</name>
</gene>
<organism evidence="7 8">
    <name type="scientific">Alterisphingorhabdus coralli</name>
    <dbReference type="NCBI Taxonomy" id="3071408"/>
    <lineage>
        <taxon>Bacteria</taxon>
        <taxon>Pseudomonadati</taxon>
        <taxon>Pseudomonadota</taxon>
        <taxon>Alphaproteobacteria</taxon>
        <taxon>Sphingomonadales</taxon>
        <taxon>Sphingomonadaceae</taxon>
        <taxon>Alterisphingorhabdus (ex Yan et al. 2024)</taxon>
    </lineage>
</organism>